<feature type="region of interest" description="Disordered" evidence="1">
    <location>
        <begin position="1"/>
        <end position="159"/>
    </location>
</feature>
<comment type="caution">
    <text evidence="3">The sequence shown here is derived from an EMBL/GenBank/DDBJ whole genome shotgun (WGS) entry which is preliminary data.</text>
</comment>
<dbReference type="FunFam" id="3.30.460.90:FF:000005">
    <property type="entry name" value="Cyclic GMP-AMP synthase"/>
    <property type="match status" value="1"/>
</dbReference>
<feature type="compositionally biased region" description="Pro residues" evidence="1">
    <location>
        <begin position="137"/>
        <end position="151"/>
    </location>
</feature>
<dbReference type="GO" id="GO:0003682">
    <property type="term" value="F:chromatin binding"/>
    <property type="evidence" value="ECO:0007669"/>
    <property type="project" value="TreeGrafter"/>
</dbReference>
<evidence type="ECO:0000256" key="1">
    <source>
        <dbReference type="SAM" id="MobiDB-lite"/>
    </source>
</evidence>
<dbReference type="AlphaFoldDB" id="A0A8J6A0G2"/>
<dbReference type="GO" id="GO:0005829">
    <property type="term" value="C:cytosol"/>
    <property type="evidence" value="ECO:0007669"/>
    <property type="project" value="TreeGrafter"/>
</dbReference>
<dbReference type="GO" id="GO:2000042">
    <property type="term" value="P:negative regulation of double-strand break repair via homologous recombination"/>
    <property type="evidence" value="ECO:0007669"/>
    <property type="project" value="TreeGrafter"/>
</dbReference>
<dbReference type="OrthoDB" id="6054650at2759"/>
<name>A0A8J6A0G2_GALPY</name>
<dbReference type="GO" id="GO:0003690">
    <property type="term" value="F:double-stranded DNA binding"/>
    <property type="evidence" value="ECO:0007669"/>
    <property type="project" value="TreeGrafter"/>
</dbReference>
<dbReference type="InterPro" id="IPR046903">
    <property type="entry name" value="Mab-21-like_nuc_Trfase"/>
</dbReference>
<dbReference type="PANTHER" id="PTHR10656:SF35">
    <property type="entry name" value="CYCLIC GMP-AMP SYNTHASE"/>
    <property type="match status" value="1"/>
</dbReference>
<dbReference type="GO" id="GO:0032481">
    <property type="term" value="P:positive regulation of type I interferon production"/>
    <property type="evidence" value="ECO:0007669"/>
    <property type="project" value="TreeGrafter"/>
</dbReference>
<dbReference type="GO" id="GO:0061501">
    <property type="term" value="F:2',3'-cyclic GMP-AMP synthase activity"/>
    <property type="evidence" value="ECO:0007669"/>
    <property type="project" value="TreeGrafter"/>
</dbReference>
<dbReference type="GO" id="GO:0002218">
    <property type="term" value="P:activation of innate immune response"/>
    <property type="evidence" value="ECO:0007669"/>
    <property type="project" value="TreeGrafter"/>
</dbReference>
<protein>
    <submittedName>
        <fullName evidence="3">Cyclic GMP-AMP synthase</fullName>
    </submittedName>
</protein>
<dbReference type="Gene3D" id="3.30.460.90">
    <property type="match status" value="1"/>
</dbReference>
<evidence type="ECO:0000259" key="2">
    <source>
        <dbReference type="Pfam" id="PF03281"/>
    </source>
</evidence>
<keyword evidence="4" id="KW-1185">Reference proteome</keyword>
<feature type="domain" description="Mab-21-like nucleotidyltransferase" evidence="2">
    <location>
        <begin position="217"/>
        <end position="370"/>
    </location>
</feature>
<dbReference type="GO" id="GO:0005634">
    <property type="term" value="C:nucleus"/>
    <property type="evidence" value="ECO:0007669"/>
    <property type="project" value="TreeGrafter"/>
</dbReference>
<dbReference type="GO" id="GO:0038001">
    <property type="term" value="P:paracrine signaling"/>
    <property type="evidence" value="ECO:0007669"/>
    <property type="project" value="TreeGrafter"/>
</dbReference>
<evidence type="ECO:0000313" key="3">
    <source>
        <dbReference type="EMBL" id="KAG8513194.1"/>
    </source>
</evidence>
<dbReference type="Pfam" id="PF03281">
    <property type="entry name" value="Mab-21"/>
    <property type="match status" value="1"/>
</dbReference>
<dbReference type="GO" id="GO:0002230">
    <property type="term" value="P:positive regulation of defense response to virus by host"/>
    <property type="evidence" value="ECO:0007669"/>
    <property type="project" value="TreeGrafter"/>
</dbReference>
<sequence>MDPRRGKVAQGPSKASRARAASSKTSAPRAKDAQAEPAESPATRGASGLEAQTGGPTRASGSQRKKGAQAPGSGRQGSARDPGARKEAQSAPDVQTYRRAVSAEGPGPSAAQEPTLPAVASRGKGSARCSVRERRSPPLPAGVPAPGPRIPAPSLGGREAASGNWKLRSVLEKLKLNREEISEAAEVVNKVVDHLLRRMQSRMSEFKGVTRLSTGSYYEHVKISAPDEFDVMFKLEVPRIELEEYCNSGTHYLVKFKRLPKGNPLSEFLENEVLSASKMLSKFRTIIKEEIKNIGDTDITMEKKKRGSPAVTLLIKNPKEISVDLILALESKSSWPACTKHGLPIKTWLGAKVRSNLRRQPFYLIPKHAQNENGFQGNLNVEIKDI</sequence>
<organism evidence="3 4">
    <name type="scientific">Galemys pyrenaicus</name>
    <name type="common">Iberian desman</name>
    <name type="synonym">Pyrenean desman</name>
    <dbReference type="NCBI Taxonomy" id="202257"/>
    <lineage>
        <taxon>Eukaryota</taxon>
        <taxon>Metazoa</taxon>
        <taxon>Chordata</taxon>
        <taxon>Craniata</taxon>
        <taxon>Vertebrata</taxon>
        <taxon>Euteleostomi</taxon>
        <taxon>Mammalia</taxon>
        <taxon>Eutheria</taxon>
        <taxon>Laurasiatheria</taxon>
        <taxon>Eulipotyphla</taxon>
        <taxon>Talpidae</taxon>
        <taxon>Galemys</taxon>
    </lineage>
</organism>
<proteinExistence type="predicted"/>
<evidence type="ECO:0000313" key="4">
    <source>
        <dbReference type="Proteomes" id="UP000700334"/>
    </source>
</evidence>
<feature type="compositionally biased region" description="Low complexity" evidence="1">
    <location>
        <begin position="12"/>
        <end position="28"/>
    </location>
</feature>
<gene>
    <name evidence="3" type="ORF">J0S82_002876</name>
</gene>
<reference evidence="3" key="1">
    <citation type="journal article" date="2021" name="Evol. Appl.">
        <title>The genome of the Pyrenean desman and the effects of bottlenecks and inbreeding on the genomic landscape of an endangered species.</title>
        <authorList>
            <person name="Escoda L."/>
            <person name="Castresana J."/>
        </authorList>
    </citation>
    <scope>NUCLEOTIDE SEQUENCE</scope>
    <source>
        <strain evidence="3">IBE-C5619</strain>
    </source>
</reference>
<dbReference type="Proteomes" id="UP000700334">
    <property type="component" value="Unassembled WGS sequence"/>
</dbReference>
<dbReference type="EMBL" id="JAGFMF010011771">
    <property type="protein sequence ID" value="KAG8513194.1"/>
    <property type="molecule type" value="Genomic_DNA"/>
</dbReference>
<dbReference type="PANTHER" id="PTHR10656">
    <property type="entry name" value="CELL FATE DETERMINING PROTEIN MAB21-RELATED"/>
    <property type="match status" value="1"/>
</dbReference>
<accession>A0A8J6A0G2</accession>
<dbReference type="GO" id="GO:0035861">
    <property type="term" value="C:site of double-strand break"/>
    <property type="evidence" value="ECO:0007669"/>
    <property type="project" value="TreeGrafter"/>
</dbReference>
<dbReference type="GO" id="GO:0006974">
    <property type="term" value="P:DNA damage response"/>
    <property type="evidence" value="ECO:0007669"/>
    <property type="project" value="TreeGrafter"/>
</dbReference>
<dbReference type="GO" id="GO:0071360">
    <property type="term" value="P:cellular response to exogenous dsRNA"/>
    <property type="evidence" value="ECO:0007669"/>
    <property type="project" value="TreeGrafter"/>
</dbReference>